<reference evidence="3" key="1">
    <citation type="submission" date="2016-10" db="EMBL/GenBank/DDBJ databases">
        <authorList>
            <person name="Varghese N."/>
            <person name="Submissions S."/>
        </authorList>
    </citation>
    <scope>NUCLEOTIDE SEQUENCE [LARGE SCALE GENOMIC DNA]</scope>
    <source>
        <strain evidence="3">CECT 8338</strain>
    </source>
</reference>
<dbReference type="Pfam" id="PF01928">
    <property type="entry name" value="CYTH"/>
    <property type="match status" value="1"/>
</dbReference>
<dbReference type="GO" id="GO:0046872">
    <property type="term" value="F:metal ion binding"/>
    <property type="evidence" value="ECO:0007669"/>
    <property type="project" value="TreeGrafter"/>
</dbReference>
<dbReference type="SMART" id="SM01118">
    <property type="entry name" value="CYTH"/>
    <property type="match status" value="1"/>
</dbReference>
<dbReference type="OrthoDB" id="3034217at2"/>
<protein>
    <submittedName>
        <fullName evidence="2">Inorganic triphosphatase YgiF, contains CYTH and CHAD domains</fullName>
    </submittedName>
</protein>
<dbReference type="InterPro" id="IPR023577">
    <property type="entry name" value="CYTH_domain"/>
</dbReference>
<dbReference type="AlphaFoldDB" id="A0A1H2GZU3"/>
<dbReference type="PROSITE" id="PS51707">
    <property type="entry name" value="CYTH"/>
    <property type="match status" value="1"/>
</dbReference>
<keyword evidence="3" id="KW-1185">Reference proteome</keyword>
<dbReference type="InterPro" id="IPR039013">
    <property type="entry name" value="YgiF"/>
</dbReference>
<sequence>MFKETEIKLRISDDTLTALREHPLVQERQQTTWQTKQLINQYFDTPQQSLAAAKVALRLRRDGDQIIQTLKTRGNSVAGLSERNEWEWHLDKMQLDTSVLHGEYWPEALAGCDLASLQPLFSNDFSRQHCLLAWQRDGEQVVVDMALDQGAVKTANGEEPISELELEMREGSSQALFELAAELAEDLPLMPCDISKAERGYRLLDAGSYQLRPAHLGWSAELPVDEVIARAGWTLLGHSQRLAEQFRFSGQWRHFRELVVQLDHLRAYFSVFDLALPRSAGQPFVTALDDMLNYLHPLYLAGWADDAQGQDARAEAPEIFARLSNELAWGQLFIGLALWLQQKRWTENRPPRGERVAALPMERWLLGAVSKEIQALRVPHNNDGDERVSEWCDQLPRLQRLHFLLNQFRRQLKVAEADRLFGELSKLQELLQQTSQVDASQRDALLATLRKQGLRIRRLSAWRELNG</sequence>
<accession>A0A1H2GZU3</accession>
<dbReference type="PANTHER" id="PTHR39569:SF1">
    <property type="entry name" value="INORGANIC TRIPHOSPHATASE"/>
    <property type="match status" value="1"/>
</dbReference>
<feature type="domain" description="CYTH" evidence="1">
    <location>
        <begin position="2"/>
        <end position="207"/>
    </location>
</feature>
<dbReference type="EMBL" id="LT629787">
    <property type="protein sequence ID" value="SDU25140.1"/>
    <property type="molecule type" value="Genomic_DNA"/>
</dbReference>
<proteinExistence type="predicted"/>
<evidence type="ECO:0000313" key="2">
    <source>
        <dbReference type="EMBL" id="SDU25140.1"/>
    </source>
</evidence>
<dbReference type="PANTHER" id="PTHR39569">
    <property type="entry name" value="INORGANIC TRIPHOSPHATASE"/>
    <property type="match status" value="1"/>
</dbReference>
<dbReference type="InterPro" id="IPR033469">
    <property type="entry name" value="CYTH-like_dom_sf"/>
</dbReference>
<evidence type="ECO:0000259" key="1">
    <source>
        <dbReference type="PROSITE" id="PS51707"/>
    </source>
</evidence>
<dbReference type="Proteomes" id="UP000243924">
    <property type="component" value="Chromosome I"/>
</dbReference>
<dbReference type="Gene3D" id="2.40.320.10">
    <property type="entry name" value="Hypothetical Protein Pfu-838710-001"/>
    <property type="match status" value="1"/>
</dbReference>
<organism evidence="2 3">
    <name type="scientific">Halopseudomonas salegens</name>
    <dbReference type="NCBI Taxonomy" id="1434072"/>
    <lineage>
        <taxon>Bacteria</taxon>
        <taxon>Pseudomonadati</taxon>
        <taxon>Pseudomonadota</taxon>
        <taxon>Gammaproteobacteria</taxon>
        <taxon>Pseudomonadales</taxon>
        <taxon>Pseudomonadaceae</taxon>
        <taxon>Halopseudomonas</taxon>
    </lineage>
</organism>
<evidence type="ECO:0000313" key="3">
    <source>
        <dbReference type="Proteomes" id="UP000243924"/>
    </source>
</evidence>
<dbReference type="STRING" id="1434072.SAMN05216210_2673"/>
<name>A0A1H2GZU3_9GAMM</name>
<dbReference type="RefSeq" id="WP_157719201.1">
    <property type="nucleotide sequence ID" value="NZ_LT629787.1"/>
</dbReference>
<dbReference type="SUPFAM" id="SSF55154">
    <property type="entry name" value="CYTH-like phosphatases"/>
    <property type="match status" value="1"/>
</dbReference>
<dbReference type="GO" id="GO:0050355">
    <property type="term" value="F:inorganic triphosphate phosphatase activity"/>
    <property type="evidence" value="ECO:0007669"/>
    <property type="project" value="InterPro"/>
</dbReference>
<gene>
    <name evidence="2" type="ORF">SAMN05216210_2673</name>
</gene>
<dbReference type="CDD" id="cd07756">
    <property type="entry name" value="CYTH-like_Pase_CHAD"/>
    <property type="match status" value="1"/>
</dbReference>